<reference evidence="8 9" key="1">
    <citation type="submission" date="2020-08" db="EMBL/GenBank/DDBJ databases">
        <title>Sequencing the genomes of 1000 actinobacteria strains.</title>
        <authorList>
            <person name="Klenk H.-P."/>
        </authorList>
    </citation>
    <scope>NUCLEOTIDE SEQUENCE [LARGE SCALE GENOMIC DNA]</scope>
    <source>
        <strain evidence="8 9">DSM 45859</strain>
    </source>
</reference>
<feature type="repeat" description="WD" evidence="5">
    <location>
        <begin position="1330"/>
        <end position="1371"/>
    </location>
</feature>
<keyword evidence="4 6" id="KW-0238">DNA-binding</keyword>
<evidence type="ECO:0000256" key="6">
    <source>
        <dbReference type="PROSITE-ProRule" id="PRU01091"/>
    </source>
</evidence>
<dbReference type="Gene3D" id="2.130.10.10">
    <property type="entry name" value="YVTN repeat-like/Quinoprotein amine dehydrogenase"/>
    <property type="match status" value="4"/>
</dbReference>
<feature type="repeat" description="WD" evidence="5">
    <location>
        <begin position="812"/>
        <end position="853"/>
    </location>
</feature>
<dbReference type="SMART" id="SM01043">
    <property type="entry name" value="BTAD"/>
    <property type="match status" value="1"/>
</dbReference>
<dbReference type="InterPro" id="IPR001867">
    <property type="entry name" value="OmpR/PhoB-type_DNA-bd"/>
</dbReference>
<sequence>MPLLVDLLGALHVTVDGRELELGAPRQQALFAQVATRCDQVVSRTELIDGIWGAQPPSSVRGSVYTYVSQLRQALAGDRKVATKESALMSVGSGYRLRVDPENVDSRRFENAFRQAAESLAGGDVEAAIESWDEGLGLWRGEPLAGLPGPFAESERARLSALRLAAIEDRAEALLGLDRESSAGLDLSGVVAENPLRERLRALHMIALYRGGRQADALEQHEQFRRMLADELGVDPGAEVQEAYQRILVGDPALAGPATDRVARVAGRRAVPASERSPYPGLLSFSAGNAQYFFGRQRLTTTLVDRLGDPSGGGPIAVIGASGSGKSSLLRAGLASAIDGMDLATPRRWSWLLITPGSKPVEALASALAQATGRPQTEILGYLQDRPAELAALPATGDRPVVMVDQFEELFTLCEKESERRAFVRALSAVSTPAEDVPVPPVSVVLAVRADFYGHCAQHPELVGSLERALVVGPMTGESLREAIEAPAELAGLELEPGLADLVLRDLSAEEDAGGALPLLAHALLAIWQDRDGTRLTLRAYAEVGGVHQAIATTADTTYARFDPFGREMVRRMLLRMVYVGEGVEPTRRRVDRVGLIEGSGDPATAAAVLDALARARLVVLDEDTAEISHEALLRSWPRLRQWIADDSEGLRLHQQLTQDAAAWQREGKDESALYRGTRLAIAKEWADALPDDRALAPVERELLAASVAREDRERQAAAHRTRRLRRLVAGLTVLLVVAVTSTVIALTERSTAVRERADATSRQVALRADSLQAADPALAAQLSLAAYRISPTTQARGSLLTTSGVPPATRLLGHTGGVAALSFSGNGKLLASAGKDKTVRVWDGRTRTELATVRTASDAYGVALSKDGGLMAAGTAGGTVLLWDMRDPRHPAQLAAGRGHTDTAVAVAFSPDGRKLVSAAADKTLRLWDVAGRQLRSPRVLAGHEKAVTSVAFSPDGRLIASGGYDTSVRLWNAADGTPAGVLAGHTNAVTGVAFSPVGHLLASAGYDETVRLWDTTSRSPVASLTGATSFLEAVAFSPDGRTVAAGGDDHNTLLWDVDARLKVATFAAPSTIRAVAFSPDGSGIATGAANWAVTLWDVRAAEVNGRATSGWSMAFTESGRMLASGHYDGTVHLWNMADSRHPREVAALPPHGDAVTSVTFSPDGRLLADASYDHTVRLWDVSDPRRPVELSTVDASDGQLESVAFSPDGRTLASAGDDHLIRLWDVSDPRHVRSAGPPLAEHTDVVSSVVFGRDGKTLASGSYDGTARLWDVSDPRHVVPGAKLSTGQSAPIRGIALARDGHTLATAGDDHAVRLWDVSATPVLLSSLTDHTNTVTSVALSPDGKRLASASWDRTVSTWDISDPREPTMSASLSGPAGNVTAVAFNPGDGSVAAGVADAPNVVWQNDPESVADQICATRGTPISPAEWETYVGDGSLVDPCAGP</sequence>
<feature type="repeat" description="WD" evidence="5">
    <location>
        <begin position="1150"/>
        <end position="1191"/>
    </location>
</feature>
<dbReference type="Pfam" id="PF00486">
    <property type="entry name" value="Trans_reg_C"/>
    <property type="match status" value="1"/>
</dbReference>
<dbReference type="GO" id="GO:0003677">
    <property type="term" value="F:DNA binding"/>
    <property type="evidence" value="ECO:0007669"/>
    <property type="project" value="UniProtKB-UniRule"/>
</dbReference>
<dbReference type="InterPro" id="IPR016032">
    <property type="entry name" value="Sig_transdc_resp-reg_C-effctor"/>
</dbReference>
<dbReference type="InterPro" id="IPR011047">
    <property type="entry name" value="Quinoprotein_ADH-like_sf"/>
</dbReference>
<dbReference type="InterPro" id="IPR001680">
    <property type="entry name" value="WD40_rpt"/>
</dbReference>
<dbReference type="CDD" id="cd00200">
    <property type="entry name" value="WD40"/>
    <property type="match status" value="2"/>
</dbReference>
<feature type="repeat" description="WD" evidence="5">
    <location>
        <begin position="942"/>
        <end position="983"/>
    </location>
</feature>
<dbReference type="InterPro" id="IPR019775">
    <property type="entry name" value="WD40_repeat_CS"/>
</dbReference>
<proteinExistence type="inferred from homology"/>
<dbReference type="GO" id="GO:0030621">
    <property type="term" value="F:U4 snRNA binding"/>
    <property type="evidence" value="ECO:0007669"/>
    <property type="project" value="TreeGrafter"/>
</dbReference>
<feature type="repeat" description="WD" evidence="5">
    <location>
        <begin position="1287"/>
        <end position="1328"/>
    </location>
</feature>
<dbReference type="InterPro" id="IPR020472">
    <property type="entry name" value="WD40_PAC1"/>
</dbReference>
<dbReference type="PRINTS" id="PR00320">
    <property type="entry name" value="GPROTEINBRPT"/>
</dbReference>
<dbReference type="GO" id="GO:0000398">
    <property type="term" value="P:mRNA splicing, via spliceosome"/>
    <property type="evidence" value="ECO:0007669"/>
    <property type="project" value="TreeGrafter"/>
</dbReference>
<feature type="repeat" description="WD" evidence="5">
    <location>
        <begin position="1105"/>
        <end position="1146"/>
    </location>
</feature>
<evidence type="ECO:0000256" key="1">
    <source>
        <dbReference type="ARBA" id="ARBA00005820"/>
    </source>
</evidence>
<feature type="repeat" description="WD" evidence="5">
    <location>
        <begin position="1067"/>
        <end position="1108"/>
    </location>
</feature>
<dbReference type="InterPro" id="IPR015943">
    <property type="entry name" value="WD40/YVTN_repeat-like_dom_sf"/>
</dbReference>
<evidence type="ECO:0000256" key="4">
    <source>
        <dbReference type="ARBA" id="ARBA00023125"/>
    </source>
</evidence>
<feature type="repeat" description="WD" evidence="5">
    <location>
        <begin position="1195"/>
        <end position="1236"/>
    </location>
</feature>
<dbReference type="EMBL" id="JACHMG010000001">
    <property type="protein sequence ID" value="MBB4683818.1"/>
    <property type="molecule type" value="Genomic_DNA"/>
</dbReference>
<dbReference type="SMART" id="SM00862">
    <property type="entry name" value="Trans_reg_C"/>
    <property type="match status" value="1"/>
</dbReference>
<dbReference type="Gene3D" id="1.25.40.10">
    <property type="entry name" value="Tetratricopeptide repeat domain"/>
    <property type="match status" value="1"/>
</dbReference>
<evidence type="ECO:0000313" key="8">
    <source>
        <dbReference type="EMBL" id="MBB4683818.1"/>
    </source>
</evidence>
<dbReference type="Proteomes" id="UP000581769">
    <property type="component" value="Unassembled WGS sequence"/>
</dbReference>
<dbReference type="InterPro" id="IPR005158">
    <property type="entry name" value="BTAD"/>
</dbReference>
<keyword evidence="3" id="KW-0677">Repeat</keyword>
<dbReference type="GO" id="GO:0005829">
    <property type="term" value="C:cytosol"/>
    <property type="evidence" value="ECO:0007669"/>
    <property type="project" value="UniProtKB-ARBA"/>
</dbReference>
<keyword evidence="2 5" id="KW-0853">WD repeat</keyword>
<feature type="repeat" description="WD" evidence="5">
    <location>
        <begin position="898"/>
        <end position="931"/>
    </location>
</feature>
<dbReference type="RefSeq" id="WP_184778550.1">
    <property type="nucleotide sequence ID" value="NZ_JACHMG010000001.1"/>
</dbReference>
<comment type="caution">
    <text evidence="8">The sequence shown here is derived from an EMBL/GenBank/DDBJ whole genome shotgun (WGS) entry which is preliminary data.</text>
</comment>
<dbReference type="Pfam" id="PF20703">
    <property type="entry name" value="nSTAND1"/>
    <property type="match status" value="1"/>
</dbReference>
<dbReference type="SUPFAM" id="SSF46894">
    <property type="entry name" value="C-terminal effector domain of the bipartite response regulators"/>
    <property type="match status" value="1"/>
</dbReference>
<dbReference type="InterPro" id="IPR036388">
    <property type="entry name" value="WH-like_DNA-bd_sf"/>
</dbReference>
<evidence type="ECO:0000256" key="5">
    <source>
        <dbReference type="PROSITE-ProRule" id="PRU00221"/>
    </source>
</evidence>
<dbReference type="SUPFAM" id="SSF48452">
    <property type="entry name" value="TPR-like"/>
    <property type="match status" value="1"/>
</dbReference>
<dbReference type="CDD" id="cd15831">
    <property type="entry name" value="BTAD"/>
    <property type="match status" value="1"/>
</dbReference>
<name>A0A840IRM5_9PSEU</name>
<evidence type="ECO:0000313" key="9">
    <source>
        <dbReference type="Proteomes" id="UP000581769"/>
    </source>
</evidence>
<dbReference type="PANTHER" id="PTHR19846:SF0">
    <property type="entry name" value="PRE-MRNA PROCESSING FACTOR 4"/>
    <property type="match status" value="1"/>
</dbReference>
<feature type="domain" description="OmpR/PhoB-type" evidence="7">
    <location>
        <begin position="1"/>
        <end position="99"/>
    </location>
</feature>
<dbReference type="SUPFAM" id="SSF50978">
    <property type="entry name" value="WD40 repeat-like"/>
    <property type="match status" value="2"/>
</dbReference>
<dbReference type="PANTHER" id="PTHR19846">
    <property type="entry name" value="WD40 REPEAT PROTEIN"/>
    <property type="match status" value="1"/>
</dbReference>
<organism evidence="8 9">
    <name type="scientific">Amycolatopsis jiangsuensis</name>
    <dbReference type="NCBI Taxonomy" id="1181879"/>
    <lineage>
        <taxon>Bacteria</taxon>
        <taxon>Bacillati</taxon>
        <taxon>Actinomycetota</taxon>
        <taxon>Actinomycetes</taxon>
        <taxon>Pseudonocardiales</taxon>
        <taxon>Pseudonocardiaceae</taxon>
        <taxon>Amycolatopsis</taxon>
    </lineage>
</organism>
<dbReference type="InterPro" id="IPR011990">
    <property type="entry name" value="TPR-like_helical_dom_sf"/>
</dbReference>
<dbReference type="Pfam" id="PF00400">
    <property type="entry name" value="WD40"/>
    <property type="match status" value="13"/>
</dbReference>
<dbReference type="PROSITE" id="PS51755">
    <property type="entry name" value="OMPR_PHOB"/>
    <property type="match status" value="1"/>
</dbReference>
<dbReference type="PROSITE" id="PS00678">
    <property type="entry name" value="WD_REPEATS_1"/>
    <property type="match status" value="9"/>
</dbReference>
<evidence type="ECO:0000256" key="3">
    <source>
        <dbReference type="ARBA" id="ARBA00022737"/>
    </source>
</evidence>
<feature type="repeat" description="WD" evidence="5">
    <location>
        <begin position="984"/>
        <end position="1025"/>
    </location>
</feature>
<protein>
    <submittedName>
        <fullName evidence="8">WD40 repeat protein/DNA-binding SARP family transcriptional activator</fullName>
    </submittedName>
</protein>
<dbReference type="GO" id="GO:0000160">
    <property type="term" value="P:phosphorelay signal transduction system"/>
    <property type="evidence" value="ECO:0007669"/>
    <property type="project" value="InterPro"/>
</dbReference>
<dbReference type="Gene3D" id="1.10.10.10">
    <property type="entry name" value="Winged helix-like DNA-binding domain superfamily/Winged helix DNA-binding domain"/>
    <property type="match status" value="1"/>
</dbReference>
<feature type="DNA-binding region" description="OmpR/PhoB-type" evidence="6">
    <location>
        <begin position="1"/>
        <end position="99"/>
    </location>
</feature>
<feature type="repeat" description="WD" evidence="5">
    <location>
        <begin position="1241"/>
        <end position="1282"/>
    </location>
</feature>
<feature type="repeat" description="WD" evidence="5">
    <location>
        <begin position="1026"/>
        <end position="1067"/>
    </location>
</feature>
<dbReference type="InterPro" id="IPR027417">
    <property type="entry name" value="P-loop_NTPase"/>
</dbReference>
<dbReference type="GO" id="GO:0006355">
    <property type="term" value="P:regulation of DNA-templated transcription"/>
    <property type="evidence" value="ECO:0007669"/>
    <property type="project" value="InterPro"/>
</dbReference>
<keyword evidence="9" id="KW-1185">Reference proteome</keyword>
<dbReference type="GO" id="GO:0017070">
    <property type="term" value="F:U6 snRNA binding"/>
    <property type="evidence" value="ECO:0007669"/>
    <property type="project" value="TreeGrafter"/>
</dbReference>
<dbReference type="InterPro" id="IPR049052">
    <property type="entry name" value="nSTAND1"/>
</dbReference>
<dbReference type="SUPFAM" id="SSF50998">
    <property type="entry name" value="Quinoprotein alcohol dehydrogenase-like"/>
    <property type="match status" value="1"/>
</dbReference>
<comment type="similarity">
    <text evidence="1">Belongs to the AfsR/DnrI/RedD regulatory family.</text>
</comment>
<dbReference type="SUPFAM" id="SSF52540">
    <property type="entry name" value="P-loop containing nucleoside triphosphate hydrolases"/>
    <property type="match status" value="1"/>
</dbReference>
<gene>
    <name evidence="8" type="ORF">BJY18_001303</name>
</gene>
<evidence type="ECO:0000259" key="7">
    <source>
        <dbReference type="PROSITE" id="PS51755"/>
    </source>
</evidence>
<accession>A0A840IRM5</accession>
<dbReference type="InterPro" id="IPR036322">
    <property type="entry name" value="WD40_repeat_dom_sf"/>
</dbReference>
<evidence type="ECO:0000256" key="2">
    <source>
        <dbReference type="ARBA" id="ARBA00022574"/>
    </source>
</evidence>
<dbReference type="PROSITE" id="PS50294">
    <property type="entry name" value="WD_REPEATS_REGION"/>
    <property type="match status" value="12"/>
</dbReference>
<dbReference type="PROSITE" id="PS50082">
    <property type="entry name" value="WD_REPEATS_2"/>
    <property type="match status" value="12"/>
</dbReference>
<dbReference type="SMART" id="SM00320">
    <property type="entry name" value="WD40"/>
    <property type="match status" value="14"/>
</dbReference>
<dbReference type="Pfam" id="PF03704">
    <property type="entry name" value="BTAD"/>
    <property type="match status" value="1"/>
</dbReference>